<evidence type="ECO:0000259" key="4">
    <source>
        <dbReference type="PROSITE" id="PS51711"/>
    </source>
</evidence>
<gene>
    <name evidence="5" type="ordered locus">Swol_0661</name>
</gene>
<feature type="transmembrane region" description="Helical" evidence="3">
    <location>
        <begin position="426"/>
        <end position="446"/>
    </location>
</feature>
<dbReference type="PROSITE" id="PS51711">
    <property type="entry name" value="G_FEOB"/>
    <property type="match status" value="1"/>
</dbReference>
<reference evidence="6" key="1">
    <citation type="journal article" date="2010" name="Environ. Microbiol.">
        <title>The genome of Syntrophomonas wolfei: new insights into syntrophic metabolism and biohydrogen production.</title>
        <authorList>
            <person name="Sieber J.R."/>
            <person name="Sims D.R."/>
            <person name="Han C."/>
            <person name="Kim E."/>
            <person name="Lykidis A."/>
            <person name="Lapidus A.L."/>
            <person name="McDonnald E."/>
            <person name="Rohlin L."/>
            <person name="Culley D.E."/>
            <person name="Gunsalus R."/>
            <person name="McInerney M.J."/>
        </authorList>
    </citation>
    <scope>NUCLEOTIDE SEQUENCE [LARGE SCALE GENOMIC DNA]</scope>
    <source>
        <strain evidence="6">DSM 2245B / Goettingen</strain>
    </source>
</reference>
<feature type="transmembrane region" description="Helical" evidence="3">
    <location>
        <begin position="582"/>
        <end position="600"/>
    </location>
</feature>
<dbReference type="GO" id="GO:0005886">
    <property type="term" value="C:plasma membrane"/>
    <property type="evidence" value="ECO:0007669"/>
    <property type="project" value="TreeGrafter"/>
</dbReference>
<name>Q0AZ66_SYNWW</name>
<dbReference type="AlphaFoldDB" id="Q0AZ66"/>
<feature type="transmembrane region" description="Helical" evidence="3">
    <location>
        <begin position="478"/>
        <end position="497"/>
    </location>
</feature>
<feature type="domain" description="FeoB-type G" evidence="4">
    <location>
        <begin position="1"/>
        <end position="162"/>
    </location>
</feature>
<dbReference type="InterPro" id="IPR011642">
    <property type="entry name" value="Gate_dom"/>
</dbReference>
<keyword evidence="3" id="KW-0472">Membrane</keyword>
<organism evidence="5 6">
    <name type="scientific">Syntrophomonas wolfei subsp. wolfei (strain DSM 2245B / Goettingen)</name>
    <dbReference type="NCBI Taxonomy" id="335541"/>
    <lineage>
        <taxon>Bacteria</taxon>
        <taxon>Bacillati</taxon>
        <taxon>Bacillota</taxon>
        <taxon>Clostridia</taxon>
        <taxon>Eubacteriales</taxon>
        <taxon>Syntrophomonadaceae</taxon>
        <taxon>Syntrophomonas</taxon>
    </lineage>
</organism>
<dbReference type="KEGG" id="swo:Swol_0661"/>
<accession>Q0AZ66</accession>
<feature type="transmembrane region" description="Helical" evidence="3">
    <location>
        <begin position="360"/>
        <end position="382"/>
    </location>
</feature>
<dbReference type="InterPro" id="IPR027417">
    <property type="entry name" value="P-loop_NTPase"/>
</dbReference>
<dbReference type="EMBL" id="CP000448">
    <property type="protein sequence ID" value="ABI67988.1"/>
    <property type="molecule type" value="Genomic_DNA"/>
</dbReference>
<keyword evidence="6" id="KW-1185">Reference proteome</keyword>
<keyword evidence="1" id="KW-0547">Nucleotide-binding</keyword>
<evidence type="ECO:0000313" key="6">
    <source>
        <dbReference type="Proteomes" id="UP000001968"/>
    </source>
</evidence>
<dbReference type="InterPro" id="IPR030389">
    <property type="entry name" value="G_FEOB_dom"/>
</dbReference>
<dbReference type="PRINTS" id="PR00326">
    <property type="entry name" value="GTP1OBG"/>
</dbReference>
<dbReference type="Proteomes" id="UP000001968">
    <property type="component" value="Chromosome"/>
</dbReference>
<dbReference type="HOGENOM" id="CLU_013350_6_0_9"/>
<dbReference type="InterPro" id="IPR005225">
    <property type="entry name" value="Small_GTP-bd"/>
</dbReference>
<feature type="transmembrane region" description="Helical" evidence="3">
    <location>
        <begin position="550"/>
        <end position="570"/>
    </location>
</feature>
<dbReference type="GO" id="GO:0015093">
    <property type="term" value="F:ferrous iron transmembrane transporter activity"/>
    <property type="evidence" value="ECO:0007669"/>
    <property type="project" value="InterPro"/>
</dbReference>
<feature type="transmembrane region" description="Helical" evidence="3">
    <location>
        <begin position="319"/>
        <end position="340"/>
    </location>
</feature>
<keyword evidence="3" id="KW-1133">Transmembrane helix</keyword>
<feature type="transmembrane region" description="Helical" evidence="3">
    <location>
        <begin position="256"/>
        <end position="277"/>
    </location>
</feature>
<dbReference type="Pfam" id="PF07664">
    <property type="entry name" value="FeoB_C"/>
    <property type="match status" value="1"/>
</dbReference>
<keyword evidence="2" id="KW-0342">GTP-binding</keyword>
<feature type="transmembrane region" description="Helical" evidence="3">
    <location>
        <begin position="517"/>
        <end position="543"/>
    </location>
</feature>
<evidence type="ECO:0000256" key="2">
    <source>
        <dbReference type="ARBA" id="ARBA00023134"/>
    </source>
</evidence>
<dbReference type="Pfam" id="PF02421">
    <property type="entry name" value="FeoB_N"/>
    <property type="match status" value="1"/>
</dbReference>
<keyword evidence="3" id="KW-0812">Transmembrane</keyword>
<feature type="transmembrane region" description="Helical" evidence="3">
    <location>
        <begin position="394"/>
        <end position="420"/>
    </location>
</feature>
<dbReference type="Pfam" id="PF07670">
    <property type="entry name" value="Gate"/>
    <property type="match status" value="1"/>
</dbReference>
<dbReference type="NCBIfam" id="TIGR00231">
    <property type="entry name" value="small_GTP"/>
    <property type="match status" value="1"/>
</dbReference>
<proteinExistence type="predicted"/>
<sequence length="601" mass="65570">MVIVIIGNPNVGKSAFLNRLSGSNILVSNYPGTSTTISANPVKIGKKEITIYDTPGIYSIFSEGEEQKAIRDLFAREEVDLILNIVDASNLERNLVLSYELMDLGLPVLLLLNQIDRARALGIRINGKLLSELLKIPVIPFSATTGEGLQEVWEIMESPSLEKKDKAIKEEGQRNKENITRENKPPQECSLNELRTGQCNGHCGLCSIPTGTCMSYADWGRVEKARTTANMVSSSLGERQKILLEKTQTFFDSSPLGTLVLLLLAYLAFVLLLKFVAISEGPITALLEPLNQSIESFLSNILPPGIINTILSKAVPEGLIIPFSIIMPAMLMVACIMSLLEDSGLLPRYSVALERAGSFFGISGEAIIPLSLGFGCRTPAIMASRIMPTASQRFIVVTLLSIVVPCAATLGILASVIAAFQASLPVIVGTMFVVLMLMGFILSRLMPREDAFIYELPPLRIPLWSNVGKKIKMRFSGFFTEVLPLLLIMSIAVRALLESGFLEIFRTMEAFTRFLFGIPAEAFIAVLVTIFQRYLAPLVLLNLELTPREATIAISMIALSLPCLPAMVMTVREIGWGGLTKILGLGFLTSCSVGILLNLIL</sequence>
<dbReference type="eggNOG" id="COG0370">
    <property type="taxonomic scope" value="Bacteria"/>
</dbReference>
<dbReference type="Gene3D" id="3.40.50.300">
    <property type="entry name" value="P-loop containing nucleotide triphosphate hydrolases"/>
    <property type="match status" value="1"/>
</dbReference>
<dbReference type="PANTHER" id="PTHR43185:SF1">
    <property type="entry name" value="FE(2+) TRANSPORTER FEOB"/>
    <property type="match status" value="1"/>
</dbReference>
<dbReference type="RefSeq" id="WP_011640093.1">
    <property type="nucleotide sequence ID" value="NC_008346.1"/>
</dbReference>
<evidence type="ECO:0000256" key="1">
    <source>
        <dbReference type="ARBA" id="ARBA00022741"/>
    </source>
</evidence>
<dbReference type="InterPro" id="IPR050860">
    <property type="entry name" value="FeoB_GTPase"/>
</dbReference>
<evidence type="ECO:0000256" key="3">
    <source>
        <dbReference type="SAM" id="Phobius"/>
    </source>
</evidence>
<dbReference type="SUPFAM" id="SSF52540">
    <property type="entry name" value="P-loop containing nucleoside triphosphate hydrolases"/>
    <property type="match status" value="1"/>
</dbReference>
<dbReference type="InterPro" id="IPR006073">
    <property type="entry name" value="GTP-bd"/>
</dbReference>
<protein>
    <submittedName>
        <fullName evidence="5">Fe2+ transport system protein B-like protein</fullName>
    </submittedName>
</protein>
<evidence type="ECO:0000313" key="5">
    <source>
        <dbReference type="EMBL" id="ABI67988.1"/>
    </source>
</evidence>
<dbReference type="InterPro" id="IPR011640">
    <property type="entry name" value="Fe2_transport_prot_B_C"/>
</dbReference>
<dbReference type="GO" id="GO:0005525">
    <property type="term" value="F:GTP binding"/>
    <property type="evidence" value="ECO:0007669"/>
    <property type="project" value="UniProtKB-KW"/>
</dbReference>
<dbReference type="STRING" id="335541.Swol_0661"/>
<dbReference type="PANTHER" id="PTHR43185">
    <property type="entry name" value="FERROUS IRON TRANSPORT PROTEIN B"/>
    <property type="match status" value="1"/>
</dbReference>